<dbReference type="GO" id="GO:0005886">
    <property type="term" value="C:plasma membrane"/>
    <property type="evidence" value="ECO:0007669"/>
    <property type="project" value="UniProtKB-SubCell"/>
</dbReference>
<evidence type="ECO:0000256" key="5">
    <source>
        <dbReference type="ARBA" id="ARBA00023136"/>
    </source>
</evidence>
<dbReference type="NCBIfam" id="NF037997">
    <property type="entry name" value="Na_Pi_symport"/>
    <property type="match status" value="1"/>
</dbReference>
<proteinExistence type="predicted"/>
<dbReference type="AlphaFoldDB" id="A0A154BW78"/>
<evidence type="ECO:0000256" key="3">
    <source>
        <dbReference type="ARBA" id="ARBA00022692"/>
    </source>
</evidence>
<dbReference type="EMBL" id="LSGP01000001">
    <property type="protein sequence ID" value="KYZ78294.1"/>
    <property type="molecule type" value="Genomic_DNA"/>
</dbReference>
<evidence type="ECO:0000313" key="7">
    <source>
        <dbReference type="EMBL" id="KYZ78294.1"/>
    </source>
</evidence>
<keyword evidence="5 6" id="KW-0472">Membrane</keyword>
<feature type="transmembrane region" description="Helical" evidence="6">
    <location>
        <begin position="150"/>
        <end position="174"/>
    </location>
</feature>
<feature type="transmembrane region" description="Helical" evidence="6">
    <location>
        <begin position="216"/>
        <end position="234"/>
    </location>
</feature>
<dbReference type="GO" id="GO:0044341">
    <property type="term" value="P:sodium-dependent phosphate transport"/>
    <property type="evidence" value="ECO:0007669"/>
    <property type="project" value="InterPro"/>
</dbReference>
<evidence type="ECO:0008006" key="9">
    <source>
        <dbReference type="Google" id="ProtNLM"/>
    </source>
</evidence>
<keyword evidence="2" id="KW-1003">Cell membrane</keyword>
<feature type="transmembrane region" description="Helical" evidence="6">
    <location>
        <begin position="254"/>
        <end position="276"/>
    </location>
</feature>
<evidence type="ECO:0000256" key="6">
    <source>
        <dbReference type="SAM" id="Phobius"/>
    </source>
</evidence>
<name>A0A154BW78_ANASB</name>
<gene>
    <name evidence="7" type="ORF">AXX12_00620</name>
</gene>
<keyword evidence="4 6" id="KW-1133">Transmembrane helix</keyword>
<protein>
    <recommendedName>
        <fullName evidence="9">Na/Pi-cotransporter</fullName>
    </recommendedName>
</protein>
<reference evidence="7 8" key="1">
    <citation type="submission" date="2016-02" db="EMBL/GenBank/DDBJ databases">
        <title>Anaerosporomusa subterraneum gen. nov., sp. nov., a spore-forming obligate anaerobe isolated from saprolite.</title>
        <authorList>
            <person name="Choi J.K."/>
            <person name="Shah M."/>
            <person name="Yee N."/>
        </authorList>
    </citation>
    <scope>NUCLEOTIDE SEQUENCE [LARGE SCALE GENOMIC DNA]</scope>
    <source>
        <strain evidence="7 8">RU4</strain>
    </source>
</reference>
<dbReference type="PANTHER" id="PTHR10010">
    <property type="entry name" value="SOLUTE CARRIER FAMILY 34 SODIUM PHOSPHATE , MEMBER 2-RELATED"/>
    <property type="match status" value="1"/>
</dbReference>
<evidence type="ECO:0000256" key="2">
    <source>
        <dbReference type="ARBA" id="ARBA00022475"/>
    </source>
</evidence>
<evidence type="ECO:0000256" key="1">
    <source>
        <dbReference type="ARBA" id="ARBA00004651"/>
    </source>
</evidence>
<dbReference type="InterPro" id="IPR003841">
    <property type="entry name" value="Na/Pi_transpt"/>
</dbReference>
<dbReference type="Proteomes" id="UP000076268">
    <property type="component" value="Unassembled WGS sequence"/>
</dbReference>
<feature type="transmembrane region" description="Helical" evidence="6">
    <location>
        <begin position="63"/>
        <end position="83"/>
    </location>
</feature>
<keyword evidence="3 6" id="KW-0812">Transmembrane</keyword>
<organism evidence="7 8">
    <name type="scientific">Anaerosporomusa subterranea</name>
    <dbReference type="NCBI Taxonomy" id="1794912"/>
    <lineage>
        <taxon>Bacteria</taxon>
        <taxon>Bacillati</taxon>
        <taxon>Bacillota</taxon>
        <taxon>Negativicutes</taxon>
        <taxon>Acetonemataceae</taxon>
        <taxon>Anaerosporomusa</taxon>
    </lineage>
</organism>
<feature type="transmembrane region" description="Helical" evidence="6">
    <location>
        <begin position="186"/>
        <end position="209"/>
    </location>
</feature>
<accession>A0A154BW78</accession>
<comment type="subcellular location">
    <subcellularLocation>
        <location evidence="1">Cell membrane</location>
        <topology evidence="1">Multi-pass membrane protein</topology>
    </subcellularLocation>
</comment>
<sequence length="290" mass="30954">MRYGLSCLLWYRLQKMLSVATGTPWRGLVTGTLAAALFQSSTAVCLLTIGLVTAEYLTFRQAFGIILGANIGTCSTVGLLSFLNTDKLLPLLLCFSGISLLFRRTRNIGLAATGLLGMFCGLYLLNTGMTELQALEPVHRLLRLADSSTWLGILAGVLITFMFQSSSAATVMVMTLTDNGVFGLTTAAYIVYGSNLGSCLSSVLVSAIAPLAAKRVAAAHVLVNLLGILLFLPITEQLVTITERISTDPAVQVAVLHTAFNVISSLAVLPVAGRFARLVEILIPRDKAIW</sequence>
<evidence type="ECO:0000256" key="4">
    <source>
        <dbReference type="ARBA" id="ARBA00022989"/>
    </source>
</evidence>
<feature type="transmembrane region" description="Helical" evidence="6">
    <location>
        <begin position="108"/>
        <end position="129"/>
    </location>
</feature>
<dbReference type="GO" id="GO:0005436">
    <property type="term" value="F:sodium:phosphate symporter activity"/>
    <property type="evidence" value="ECO:0007669"/>
    <property type="project" value="InterPro"/>
</dbReference>
<comment type="caution">
    <text evidence="7">The sequence shown here is derived from an EMBL/GenBank/DDBJ whole genome shotgun (WGS) entry which is preliminary data.</text>
</comment>
<evidence type="ECO:0000313" key="8">
    <source>
        <dbReference type="Proteomes" id="UP000076268"/>
    </source>
</evidence>
<keyword evidence="8" id="KW-1185">Reference proteome</keyword>
<feature type="transmembrane region" description="Helical" evidence="6">
    <location>
        <begin position="28"/>
        <end position="51"/>
    </location>
</feature>
<dbReference type="PANTHER" id="PTHR10010:SF46">
    <property type="entry name" value="SODIUM-DEPENDENT PHOSPHATE TRANSPORT PROTEIN 2B"/>
    <property type="match status" value="1"/>
</dbReference>
<dbReference type="STRING" id="1794912.AXX12_00620"/>
<dbReference type="Pfam" id="PF02690">
    <property type="entry name" value="Na_Pi_cotrans"/>
    <property type="match status" value="1"/>
</dbReference>